<dbReference type="PROSITE" id="PS50234">
    <property type="entry name" value="VWFA"/>
    <property type="match status" value="1"/>
</dbReference>
<gene>
    <name evidence="6" type="ORF">P7H59_08115</name>
</gene>
<keyword evidence="3" id="KW-0732">Signal</keyword>
<keyword evidence="7" id="KW-1185">Reference proteome</keyword>
<dbReference type="Gene3D" id="3.40.50.410">
    <property type="entry name" value="von Willebrand factor, type A domain"/>
    <property type="match status" value="1"/>
</dbReference>
<dbReference type="EMBL" id="JARQBN010000013">
    <property type="protein sequence ID" value="MDT2828422.1"/>
    <property type="molecule type" value="Genomic_DNA"/>
</dbReference>
<dbReference type="InterPro" id="IPR008454">
    <property type="entry name" value="Collagen-bd_Cna-like_B-typ_dom"/>
</dbReference>
<dbReference type="Gene3D" id="2.60.40.10">
    <property type="entry name" value="Immunoglobulins"/>
    <property type="match status" value="2"/>
</dbReference>
<dbReference type="InterPro" id="IPR041033">
    <property type="entry name" value="SpaA_PFL_dom_1"/>
</dbReference>
<evidence type="ECO:0000256" key="3">
    <source>
        <dbReference type="ARBA" id="ARBA00022729"/>
    </source>
</evidence>
<proteinExistence type="inferred from homology"/>
<evidence type="ECO:0000256" key="1">
    <source>
        <dbReference type="ARBA" id="ARBA00007257"/>
    </source>
</evidence>
<dbReference type="Pfam" id="PF17802">
    <property type="entry name" value="SpaA"/>
    <property type="match status" value="2"/>
</dbReference>
<evidence type="ECO:0000256" key="2">
    <source>
        <dbReference type="ARBA" id="ARBA00022525"/>
    </source>
</evidence>
<dbReference type="SUPFAM" id="SSF53300">
    <property type="entry name" value="vWA-like"/>
    <property type="match status" value="1"/>
</dbReference>
<dbReference type="SMART" id="SM00327">
    <property type="entry name" value="VWA"/>
    <property type="match status" value="1"/>
</dbReference>
<evidence type="ECO:0000313" key="6">
    <source>
        <dbReference type="EMBL" id="MDT2828422.1"/>
    </source>
</evidence>
<dbReference type="Pfam" id="PF00092">
    <property type="entry name" value="VWA"/>
    <property type="match status" value="1"/>
</dbReference>
<feature type="transmembrane region" description="Helical" evidence="4">
    <location>
        <begin position="1053"/>
        <end position="1074"/>
    </location>
</feature>
<evidence type="ECO:0000256" key="4">
    <source>
        <dbReference type="SAM" id="Phobius"/>
    </source>
</evidence>
<evidence type="ECO:0000259" key="5">
    <source>
        <dbReference type="PROSITE" id="PS50234"/>
    </source>
</evidence>
<dbReference type="InterPro" id="IPR049319">
    <property type="entry name" value="GBS104-like_Ig"/>
</dbReference>
<dbReference type="InterPro" id="IPR036465">
    <property type="entry name" value="vWFA_dom_sf"/>
</dbReference>
<accession>A0ABU3FR07</accession>
<dbReference type="Gene3D" id="2.60.40.1140">
    <property type="entry name" value="Collagen-binding surface protein Cna, B-type domain"/>
    <property type="match status" value="1"/>
</dbReference>
<dbReference type="PANTHER" id="PTHR36108:SF13">
    <property type="entry name" value="COLOSSIN-B-RELATED"/>
    <property type="match status" value="1"/>
</dbReference>
<sequence length="1081" mass="122205">MRKNSLLLLLIFVFSFFTELALPTMSAQATTLEKEIINEQFLTLSYTCESKKEFNRWEIKIDRQSEDKRMTQRLKLKIVDEKNEPIAYPISKKMIEQDSWLIEKEYSDGLQTQLLFELPQSVKQLRLFLQVDQQNSLDTEARIQKTILKNEQPYLLTANLEDAAETSIASTEESNASVTAESKEVVGPKQLLQLEESVPRAKTTKESSIYHSLYENKETQYTTDATGTYPTAAWQPEGQSNVINHQGGFETQAGWDNQTSWDVERDTYQNSYINYGDESANPNIQLRKYVQQTSKTDEFKIKLNVRGNRRQKPGIDILLLLDNSGSMSHSVNNTGKSKKKSASDAIESLISELKEKQVGNTIRIGAHIFSSYQKKNFYDGGQWPENKVTKQLTSDTYVWDQITTDYDSLPPEGETFTQRALMEADNMFDSAESGEREKFLFILTDGSPNLSYLPANPAEAKKSSDIYIDNVYVKNWNATDADNNFKKGDSIRASGSKTNFIGPWQIPGTSYYLNSHLTPANSTAYDLKNKGVEIHTLALDIKPMVSGNYSDHTKAELTRGLAKMSSKKVNDSSDENSNYFFYHADNVDELATEMQVWYETITLAVEKGKITDPLGDMVELVKDLPPTVRVLENGAPAISEKHQPTISVANNQREIGVNNINLTDNQEIEVEYTVRLKTTDKSFVSGQWYPANKTTTLTPTPERTTDLLEFGIPSVRWSKADFVIPVKKIWEDTFAEIEDYWKLRPSDLTVVLQKQTNGKWQTLEKKVLNEANDWTEKFSAVEGGPDNHYRVIEPNRTAGYKVPKINQTDVTSETLTKNGIEITNTLLRGDHSFWKFKEDGQTVFSDDLPKFQVKRKDGTILAKDLTPDKFGKVVISDFSIGDYLVEETYVPMGYLPITDFEISVRENDALDALVFKINDSSEDFYALNKLKDFTLRVEKVGPDGKQLSGAAFRLIGSEYDVTKKDGPIFDFAALRPGVYTLTEVENPEGYERLQEPIQFRITVSGQVEVSPHAHVTGSGGISENGNTIELMVTNHKMRTGTLPHTGEGGVGKFFIAASVMMFLGMMLSLVYQYVNKRRPNN</sequence>
<comment type="caution">
    <text evidence="6">The sequence shown here is derived from an EMBL/GenBank/DDBJ whole genome shotgun (WGS) entry which is preliminary data.</text>
</comment>
<keyword evidence="2" id="KW-0964">Secreted</keyword>
<dbReference type="Proteomes" id="UP001265301">
    <property type="component" value="Unassembled WGS sequence"/>
</dbReference>
<name>A0ABU3FR07_9ENTE</name>
<dbReference type="Pfam" id="PF21426">
    <property type="entry name" value="GBS104-like_Ig"/>
    <property type="match status" value="1"/>
</dbReference>
<dbReference type="InterPro" id="IPR013783">
    <property type="entry name" value="Ig-like_fold"/>
</dbReference>
<comment type="similarity">
    <text evidence="1">Belongs to the serine-aspartate repeat-containing protein (SDr) family.</text>
</comment>
<dbReference type="PANTHER" id="PTHR36108">
    <property type="entry name" value="COLOSSIN-B-RELATED"/>
    <property type="match status" value="1"/>
</dbReference>
<dbReference type="InterPro" id="IPR002035">
    <property type="entry name" value="VWF_A"/>
</dbReference>
<keyword evidence="4" id="KW-0472">Membrane</keyword>
<protein>
    <submittedName>
        <fullName evidence="6">SpaA isopeptide-forming pilin-related protein</fullName>
    </submittedName>
</protein>
<feature type="domain" description="VWFA" evidence="5">
    <location>
        <begin position="316"/>
        <end position="468"/>
    </location>
</feature>
<organism evidence="6 7">
    <name type="scientific">Enterococcus viikkiensis</name>
    <dbReference type="NCBI Taxonomy" id="930854"/>
    <lineage>
        <taxon>Bacteria</taxon>
        <taxon>Bacillati</taxon>
        <taxon>Bacillota</taxon>
        <taxon>Bacilli</taxon>
        <taxon>Lactobacillales</taxon>
        <taxon>Enterococcaceae</taxon>
        <taxon>Enterococcus</taxon>
    </lineage>
</organism>
<reference evidence="6 7" key="1">
    <citation type="submission" date="2023-03" db="EMBL/GenBank/DDBJ databases">
        <authorList>
            <person name="Shen W."/>
            <person name="Cai J."/>
        </authorList>
    </citation>
    <scope>NUCLEOTIDE SEQUENCE [LARGE SCALE GENOMIC DNA]</scope>
    <source>
        <strain evidence="6 7">B101</strain>
    </source>
</reference>
<dbReference type="RefSeq" id="WP_311819201.1">
    <property type="nucleotide sequence ID" value="NZ_JARQBN010000013.1"/>
</dbReference>
<dbReference type="CDD" id="cd00198">
    <property type="entry name" value="vWFA"/>
    <property type="match status" value="1"/>
</dbReference>
<dbReference type="Gene3D" id="2.60.40.2110">
    <property type="match status" value="1"/>
</dbReference>
<keyword evidence="4" id="KW-1133">Transmembrane helix</keyword>
<dbReference type="Pfam" id="PF05738">
    <property type="entry name" value="Cna_B"/>
    <property type="match status" value="1"/>
</dbReference>
<keyword evidence="4" id="KW-0812">Transmembrane</keyword>
<evidence type="ECO:0000313" key="7">
    <source>
        <dbReference type="Proteomes" id="UP001265301"/>
    </source>
</evidence>